<evidence type="ECO:0000256" key="8">
    <source>
        <dbReference type="RuleBase" id="RU004008"/>
    </source>
</evidence>
<reference evidence="9 10" key="1">
    <citation type="journal article" date="2016" name="Nat. Commun.">
        <title>Thousands of microbial genomes shed light on interconnected biogeochemical processes in an aquifer system.</title>
        <authorList>
            <person name="Anantharaman K."/>
            <person name="Brown C.T."/>
            <person name="Hug L.A."/>
            <person name="Sharon I."/>
            <person name="Castelle C.J."/>
            <person name="Probst A.J."/>
            <person name="Thomas B.C."/>
            <person name="Singh A."/>
            <person name="Wilkins M.J."/>
            <person name="Karaoz U."/>
            <person name="Brodie E.L."/>
            <person name="Williams K.H."/>
            <person name="Hubbard S.S."/>
            <person name="Banfield J.F."/>
        </authorList>
    </citation>
    <scope>NUCLEOTIDE SEQUENCE [LARGE SCALE GENOMIC DNA]</scope>
</reference>
<protein>
    <recommendedName>
        <fullName evidence="8">50S ribosomal protein L22</fullName>
    </recommendedName>
</protein>
<evidence type="ECO:0000256" key="7">
    <source>
        <dbReference type="RuleBase" id="RU004006"/>
    </source>
</evidence>
<organism evidence="9 10">
    <name type="scientific">Candidatus Falkowbacteria bacterium RIFOXYC2_FULL_48_21</name>
    <dbReference type="NCBI Taxonomy" id="1798005"/>
    <lineage>
        <taxon>Bacteria</taxon>
        <taxon>Candidatus Falkowiibacteriota</taxon>
    </lineage>
</organism>
<gene>
    <name evidence="9" type="ORF">A2482_02440</name>
</gene>
<dbReference type="Pfam" id="PF00237">
    <property type="entry name" value="Ribosomal_L22"/>
    <property type="match status" value="1"/>
</dbReference>
<evidence type="ECO:0000256" key="6">
    <source>
        <dbReference type="RuleBase" id="RU004005"/>
    </source>
</evidence>
<dbReference type="InterPro" id="IPR047867">
    <property type="entry name" value="Ribosomal_uL22_bac/org-type"/>
</dbReference>
<dbReference type="GO" id="GO:0003735">
    <property type="term" value="F:structural constituent of ribosome"/>
    <property type="evidence" value="ECO:0007669"/>
    <property type="project" value="InterPro"/>
</dbReference>
<evidence type="ECO:0000256" key="2">
    <source>
        <dbReference type="ARBA" id="ARBA00022730"/>
    </source>
</evidence>
<dbReference type="Gene3D" id="3.90.470.10">
    <property type="entry name" value="Ribosomal protein L22/L17"/>
    <property type="match status" value="1"/>
</dbReference>
<evidence type="ECO:0000256" key="5">
    <source>
        <dbReference type="ARBA" id="ARBA00023274"/>
    </source>
</evidence>
<keyword evidence="2 7" id="KW-0699">rRNA-binding</keyword>
<evidence type="ECO:0000256" key="4">
    <source>
        <dbReference type="ARBA" id="ARBA00022980"/>
    </source>
</evidence>
<evidence type="ECO:0000256" key="3">
    <source>
        <dbReference type="ARBA" id="ARBA00022884"/>
    </source>
</evidence>
<keyword evidence="3 7" id="KW-0694">RNA-binding</keyword>
<dbReference type="GO" id="GO:0022625">
    <property type="term" value="C:cytosolic large ribosomal subunit"/>
    <property type="evidence" value="ECO:0007669"/>
    <property type="project" value="TreeGrafter"/>
</dbReference>
<evidence type="ECO:0000256" key="1">
    <source>
        <dbReference type="ARBA" id="ARBA00009451"/>
    </source>
</evidence>
<comment type="function">
    <text evidence="8">This protein binds specifically to 23S rRNA; its binding is stimulated by other ribosomal proteins, e.g., L4, L17, and L20. It is important during the early stages of 50S assembly. It makes multiple contacts with different domains of the 23S rRNA in the assembled 50S subunit and ribosome.</text>
</comment>
<dbReference type="AlphaFoldDB" id="A0A1F5TF30"/>
<dbReference type="GO" id="GO:0006412">
    <property type="term" value="P:translation"/>
    <property type="evidence" value="ECO:0007669"/>
    <property type="project" value="InterPro"/>
</dbReference>
<comment type="subunit">
    <text evidence="7">Part of the 50S ribosomal subunit.</text>
</comment>
<dbReference type="NCBIfam" id="TIGR01044">
    <property type="entry name" value="rplV_bact"/>
    <property type="match status" value="1"/>
</dbReference>
<evidence type="ECO:0000313" key="9">
    <source>
        <dbReference type="EMBL" id="OGF37529.1"/>
    </source>
</evidence>
<sequence length="185" mass="20634">MAPLKVRMVANLVRGLDLVTALDRLAVVNRKGVHFIAKLIQTARADAKNNFGLEEKNLVVKEIKVDGGPILYRWMPKAHGRATKIRKRTSNITVMLAEKNPTASKPLKQKSKINTVKVDAIGGSESVEAVDLSRKDKVGKDVGIEHKEVLDQNVRAGFRGAMKQERTQKKTKGFFKKMFNRKSGM</sequence>
<keyword evidence="4 6" id="KW-0689">Ribosomal protein</keyword>
<dbReference type="PANTHER" id="PTHR13501:SF8">
    <property type="entry name" value="LARGE RIBOSOMAL SUBUNIT PROTEIN UL22M"/>
    <property type="match status" value="1"/>
</dbReference>
<dbReference type="InterPro" id="IPR001063">
    <property type="entry name" value="Ribosomal_uL22"/>
</dbReference>
<dbReference type="GO" id="GO:0019843">
    <property type="term" value="F:rRNA binding"/>
    <property type="evidence" value="ECO:0007669"/>
    <property type="project" value="UniProtKB-KW"/>
</dbReference>
<proteinExistence type="inferred from homology"/>
<accession>A0A1F5TF30</accession>
<name>A0A1F5TF30_9BACT</name>
<dbReference type="InterPro" id="IPR005727">
    <property type="entry name" value="Ribosomal_uL22_bac/chlpt-type"/>
</dbReference>
<evidence type="ECO:0000313" key="10">
    <source>
        <dbReference type="Proteomes" id="UP000178656"/>
    </source>
</evidence>
<dbReference type="InterPro" id="IPR036394">
    <property type="entry name" value="Ribosomal_uL22_sf"/>
</dbReference>
<comment type="similarity">
    <text evidence="1 6">Belongs to the universal ribosomal protein uL22 family.</text>
</comment>
<dbReference type="PANTHER" id="PTHR13501">
    <property type="entry name" value="CHLOROPLAST 50S RIBOSOMAL PROTEIN L22-RELATED"/>
    <property type="match status" value="1"/>
</dbReference>
<dbReference type="Proteomes" id="UP000178656">
    <property type="component" value="Unassembled WGS sequence"/>
</dbReference>
<dbReference type="SUPFAM" id="SSF54843">
    <property type="entry name" value="Ribosomal protein L22"/>
    <property type="match status" value="1"/>
</dbReference>
<comment type="caution">
    <text evidence="9">The sequence shown here is derived from an EMBL/GenBank/DDBJ whole genome shotgun (WGS) entry which is preliminary data.</text>
</comment>
<keyword evidence="5 6" id="KW-0687">Ribonucleoprotein</keyword>
<dbReference type="EMBL" id="MFGM01000020">
    <property type="protein sequence ID" value="OGF37529.1"/>
    <property type="molecule type" value="Genomic_DNA"/>
</dbReference>